<name>W6XUU8_COCC2</name>
<evidence type="ECO:0000256" key="6">
    <source>
        <dbReference type="SAM" id="Phobius"/>
    </source>
</evidence>
<dbReference type="GO" id="GO:0016020">
    <property type="term" value="C:membrane"/>
    <property type="evidence" value="ECO:0007669"/>
    <property type="project" value="UniProtKB-SubCell"/>
</dbReference>
<reference evidence="8 9" key="1">
    <citation type="journal article" date="2013" name="PLoS Genet.">
        <title>Comparative genome structure, secondary metabolite, and effector coding capacity across Cochliobolus pathogens.</title>
        <authorList>
            <person name="Condon B.J."/>
            <person name="Leng Y."/>
            <person name="Wu D."/>
            <person name="Bushley K.E."/>
            <person name="Ohm R.A."/>
            <person name="Otillar R."/>
            <person name="Martin J."/>
            <person name="Schackwitz W."/>
            <person name="Grimwood J."/>
            <person name="MohdZainudin N."/>
            <person name="Xue C."/>
            <person name="Wang R."/>
            <person name="Manning V.A."/>
            <person name="Dhillon B."/>
            <person name="Tu Z.J."/>
            <person name="Steffenson B.J."/>
            <person name="Salamov A."/>
            <person name="Sun H."/>
            <person name="Lowry S."/>
            <person name="LaButti K."/>
            <person name="Han J."/>
            <person name="Copeland A."/>
            <person name="Lindquist E."/>
            <person name="Barry K."/>
            <person name="Schmutz J."/>
            <person name="Baker S.E."/>
            <person name="Ciuffetti L.M."/>
            <person name="Grigoriev I.V."/>
            <person name="Zhong S."/>
            <person name="Turgeon B.G."/>
        </authorList>
    </citation>
    <scope>NUCLEOTIDE SEQUENCE [LARGE SCALE GENOMIC DNA]</scope>
    <source>
        <strain evidence="8 9">26-R-13</strain>
    </source>
</reference>
<dbReference type="EMBL" id="KI964742">
    <property type="protein sequence ID" value="EUC29533.1"/>
    <property type="molecule type" value="Genomic_DNA"/>
</dbReference>
<evidence type="ECO:0000256" key="3">
    <source>
        <dbReference type="ARBA" id="ARBA00022989"/>
    </source>
</evidence>
<keyword evidence="9" id="KW-1185">Reference proteome</keyword>
<evidence type="ECO:0000256" key="5">
    <source>
        <dbReference type="ARBA" id="ARBA00038359"/>
    </source>
</evidence>
<organism evidence="8 9">
    <name type="scientific">Cochliobolus carbonum (strain 26-R-13)</name>
    <name type="common">Maize leaf spot fungus</name>
    <name type="synonym">Bipolaris zeicola</name>
    <dbReference type="NCBI Taxonomy" id="930089"/>
    <lineage>
        <taxon>Eukaryota</taxon>
        <taxon>Fungi</taxon>
        <taxon>Dikarya</taxon>
        <taxon>Ascomycota</taxon>
        <taxon>Pezizomycotina</taxon>
        <taxon>Dothideomycetes</taxon>
        <taxon>Pleosporomycetidae</taxon>
        <taxon>Pleosporales</taxon>
        <taxon>Pleosporineae</taxon>
        <taxon>Pleosporaceae</taxon>
        <taxon>Bipolaris</taxon>
    </lineage>
</organism>
<protein>
    <recommendedName>
        <fullName evidence="7">Rhodopsin domain-containing protein</fullName>
    </recommendedName>
</protein>
<evidence type="ECO:0000256" key="4">
    <source>
        <dbReference type="ARBA" id="ARBA00023136"/>
    </source>
</evidence>
<dbReference type="InterPro" id="IPR049326">
    <property type="entry name" value="Rhodopsin_dom_fungi"/>
</dbReference>
<comment type="similarity">
    <text evidence="5">Belongs to the SAT4 family.</text>
</comment>
<dbReference type="AlphaFoldDB" id="W6XUU8"/>
<comment type="subcellular location">
    <subcellularLocation>
        <location evidence="1">Membrane</location>
        <topology evidence="1">Multi-pass membrane protein</topology>
    </subcellularLocation>
</comment>
<sequence length="372" mass="42382">MSTPPKSPITKDELVRTNVAMLILTSLFILSRVILQIARRRAFGLPDFFIYFAFVLFVSMWTCYIAVIPTMFRIFDVLEGLIRPYPTMMGDAGRLLRHITAAQMLFYTLLFTVKMSLLTLYRKILVGLPVIYDRIWWGTVAFCILSWIGSIFTSVFTCNDLKEKFSRGRCAGTPDEQQRIIFSLCFAYSVDVATDLAIMILLLFLIWKLQMPRKRKIGIFILFGSGFVCIAFATLRVIQVGVDRRGKTTIPELDWLLLWTVVECAMAVVIGCSPAFTGLIRKRIVTIGGPAYDRQGYIKQGSNEVEMGIMAGSASQQNHVARDPYEEYFQYSQEELTRTIHNSQEELTRTTHNSQEEITRATEYTAVVRAVS</sequence>
<dbReference type="HOGENOM" id="CLU_046870_0_0_1"/>
<evidence type="ECO:0000259" key="7">
    <source>
        <dbReference type="Pfam" id="PF20684"/>
    </source>
</evidence>
<accession>W6XUU8</accession>
<dbReference type="KEGG" id="bze:COCCADRAFT_40084"/>
<dbReference type="OrthoDB" id="444631at2759"/>
<dbReference type="RefSeq" id="XP_007716154.1">
    <property type="nucleotide sequence ID" value="XM_007717964.1"/>
</dbReference>
<keyword evidence="3 6" id="KW-1133">Transmembrane helix</keyword>
<evidence type="ECO:0000313" key="8">
    <source>
        <dbReference type="EMBL" id="EUC29533.1"/>
    </source>
</evidence>
<feature type="transmembrane region" description="Helical" evidence="6">
    <location>
        <begin position="134"/>
        <end position="156"/>
    </location>
</feature>
<feature type="transmembrane region" description="Helical" evidence="6">
    <location>
        <begin position="95"/>
        <end position="113"/>
    </location>
</feature>
<feature type="transmembrane region" description="Helical" evidence="6">
    <location>
        <begin position="217"/>
        <end position="235"/>
    </location>
</feature>
<dbReference type="Proteomes" id="UP000053841">
    <property type="component" value="Unassembled WGS sequence"/>
</dbReference>
<evidence type="ECO:0000256" key="1">
    <source>
        <dbReference type="ARBA" id="ARBA00004141"/>
    </source>
</evidence>
<evidence type="ECO:0000256" key="2">
    <source>
        <dbReference type="ARBA" id="ARBA00022692"/>
    </source>
</evidence>
<feature type="transmembrane region" description="Helical" evidence="6">
    <location>
        <begin position="20"/>
        <end position="38"/>
    </location>
</feature>
<proteinExistence type="inferred from homology"/>
<keyword evidence="4 6" id="KW-0472">Membrane</keyword>
<keyword evidence="2 6" id="KW-0812">Transmembrane</keyword>
<gene>
    <name evidence="8" type="ORF">COCCADRAFT_40084</name>
</gene>
<feature type="transmembrane region" description="Helical" evidence="6">
    <location>
        <begin position="50"/>
        <end position="75"/>
    </location>
</feature>
<feature type="transmembrane region" description="Helical" evidence="6">
    <location>
        <begin position="255"/>
        <end position="276"/>
    </location>
</feature>
<dbReference type="PANTHER" id="PTHR33048">
    <property type="entry name" value="PTH11-LIKE INTEGRAL MEMBRANE PROTEIN (AFU_ORTHOLOGUE AFUA_5G11245)"/>
    <property type="match status" value="1"/>
</dbReference>
<feature type="domain" description="Rhodopsin" evidence="7">
    <location>
        <begin position="32"/>
        <end position="281"/>
    </location>
</feature>
<dbReference type="GeneID" id="19149161"/>
<dbReference type="PANTHER" id="PTHR33048:SF146">
    <property type="entry name" value="INTEGRAL MEMBRANE PROTEIN"/>
    <property type="match status" value="1"/>
</dbReference>
<dbReference type="InterPro" id="IPR052337">
    <property type="entry name" value="SAT4-like"/>
</dbReference>
<dbReference type="Pfam" id="PF20684">
    <property type="entry name" value="Fung_rhodopsin"/>
    <property type="match status" value="1"/>
</dbReference>
<feature type="transmembrane region" description="Helical" evidence="6">
    <location>
        <begin position="180"/>
        <end position="205"/>
    </location>
</feature>
<evidence type="ECO:0000313" key="9">
    <source>
        <dbReference type="Proteomes" id="UP000053841"/>
    </source>
</evidence>
<dbReference type="eggNOG" id="ENOG502SSB8">
    <property type="taxonomic scope" value="Eukaryota"/>
</dbReference>